<sequence length="390" mass="44273">MHNLKLLVFDSHPVQYRVPIWQMMEAAMPGSVHVVYASDCSVRGHADEEFGRTVSWDEPMLTGYAHTILNCEKGKPLSDWGSLTGKGVKQIIEDLKPKAILLTGLNYRYDLVAYVQAIRKGIPLWLRCETQDKAAPRSKAKSIFRALIYRIIYKRFGTIFYIGELNHQHYLMHGVPSFKLKSARYGTVDRFALMTNHQKVQLRNQTRESAGILFSDFVVGFSGKFITKKNPEILFQMLEYLPEDLRLKLCLYFIGSGPLEIALKRLSENALQKFGVRSFFAGFVNQTQLAGHYLGMDILVLPSRQMGETWGLVANEAMQAGCGVIVSDMVGSSADFSSWERFKVFKDDNALELATYVTEFAKYPRSFEWATQKLIPYSIKATADAFLNNI</sequence>
<dbReference type="GO" id="GO:0016757">
    <property type="term" value="F:glycosyltransferase activity"/>
    <property type="evidence" value="ECO:0007669"/>
    <property type="project" value="InterPro"/>
</dbReference>
<dbReference type="RefSeq" id="WP_182414626.1">
    <property type="nucleotide sequence ID" value="NZ_CP055153.1"/>
</dbReference>
<evidence type="ECO:0000313" key="2">
    <source>
        <dbReference type="EMBL" id="QMU27431.1"/>
    </source>
</evidence>
<dbReference type="EMBL" id="CP055153">
    <property type="protein sequence ID" value="QMU27431.1"/>
    <property type="molecule type" value="Genomic_DNA"/>
</dbReference>
<dbReference type="KEGG" id="add:HUW48_04985"/>
<dbReference type="PANTHER" id="PTHR45947:SF3">
    <property type="entry name" value="SULFOQUINOVOSYL TRANSFERASE SQD2"/>
    <property type="match status" value="1"/>
</dbReference>
<dbReference type="InterPro" id="IPR001296">
    <property type="entry name" value="Glyco_trans_1"/>
</dbReference>
<dbReference type="Gene3D" id="3.40.50.2000">
    <property type="entry name" value="Glycogen Phosphorylase B"/>
    <property type="match status" value="1"/>
</dbReference>
<dbReference type="AlphaFoldDB" id="A0A7L7L3N3"/>
<gene>
    <name evidence="2" type="ORF">HUW48_04985</name>
</gene>
<protein>
    <submittedName>
        <fullName evidence="2">Glycosyltransferase</fullName>
    </submittedName>
</protein>
<keyword evidence="3" id="KW-1185">Reference proteome</keyword>
<organism evidence="2 3">
    <name type="scientific">Adhaeribacter radiodurans</name>
    <dbReference type="NCBI Taxonomy" id="2745197"/>
    <lineage>
        <taxon>Bacteria</taxon>
        <taxon>Pseudomonadati</taxon>
        <taxon>Bacteroidota</taxon>
        <taxon>Cytophagia</taxon>
        <taxon>Cytophagales</taxon>
        <taxon>Hymenobacteraceae</taxon>
        <taxon>Adhaeribacter</taxon>
    </lineage>
</organism>
<accession>A0A7L7L3N3</accession>
<keyword evidence="2" id="KW-0808">Transferase</keyword>
<dbReference type="SUPFAM" id="SSF53756">
    <property type="entry name" value="UDP-Glycosyltransferase/glycogen phosphorylase"/>
    <property type="match status" value="1"/>
</dbReference>
<evidence type="ECO:0000313" key="3">
    <source>
        <dbReference type="Proteomes" id="UP000514509"/>
    </source>
</evidence>
<reference evidence="2 3" key="1">
    <citation type="submission" date="2020-06" db="EMBL/GenBank/DDBJ databases">
        <authorList>
            <person name="Hwang Y.J."/>
        </authorList>
    </citation>
    <scope>NUCLEOTIDE SEQUENCE [LARGE SCALE GENOMIC DNA]</scope>
    <source>
        <strain evidence="2 3">KUDC8001</strain>
    </source>
</reference>
<reference evidence="2 3" key="2">
    <citation type="submission" date="2020-08" db="EMBL/GenBank/DDBJ databases">
        <title>Adhaeribacter dokdonensis sp. nov., isolated from the rhizosphere of Elymus tsukushiensis, a plant native to the Dokdo Islands, Republic of Korea.</title>
        <authorList>
            <person name="Ghim S.Y."/>
        </authorList>
    </citation>
    <scope>NUCLEOTIDE SEQUENCE [LARGE SCALE GENOMIC DNA]</scope>
    <source>
        <strain evidence="2 3">KUDC8001</strain>
    </source>
</reference>
<dbReference type="Proteomes" id="UP000514509">
    <property type="component" value="Chromosome"/>
</dbReference>
<dbReference type="Pfam" id="PF00534">
    <property type="entry name" value="Glycos_transf_1"/>
    <property type="match status" value="1"/>
</dbReference>
<evidence type="ECO:0000259" key="1">
    <source>
        <dbReference type="Pfam" id="PF00534"/>
    </source>
</evidence>
<feature type="domain" description="Glycosyl transferase family 1" evidence="1">
    <location>
        <begin position="211"/>
        <end position="360"/>
    </location>
</feature>
<name>A0A7L7L3N3_9BACT</name>
<proteinExistence type="predicted"/>
<dbReference type="PANTHER" id="PTHR45947">
    <property type="entry name" value="SULFOQUINOVOSYL TRANSFERASE SQD2"/>
    <property type="match status" value="1"/>
</dbReference>
<dbReference type="InterPro" id="IPR050194">
    <property type="entry name" value="Glycosyltransferase_grp1"/>
</dbReference>